<name>A0A409X3W1_PSICY</name>
<comment type="caution">
    <text evidence="1">The sequence shown here is derived from an EMBL/GenBank/DDBJ whole genome shotgun (WGS) entry which is preliminary data.</text>
</comment>
<gene>
    <name evidence="1" type="ORF">CVT25_006332</name>
</gene>
<protein>
    <submittedName>
        <fullName evidence="1">Uncharacterized protein</fullName>
    </submittedName>
</protein>
<dbReference type="AlphaFoldDB" id="A0A409X3W1"/>
<proteinExistence type="predicted"/>
<sequence length="182" mass="19409">MTKTKARAATTTKTKTRAMTTTAMTTMSMSTAMTAAMATTMPRTAKATTWPTTATPRTTTATTMTTTARPGERVGVMPLPPPNLPRRLYEWCTLSMPTAVHAVTMTGPQPALCMIPPPLVAVILTRPAPALIKVKQALLVIMPMEALVPLMHLCITPSTAGTEAIPPLVSVLFLLNVIAIRK</sequence>
<accession>A0A409X3W1</accession>
<evidence type="ECO:0000313" key="2">
    <source>
        <dbReference type="Proteomes" id="UP000283269"/>
    </source>
</evidence>
<dbReference type="EMBL" id="NHYD01002716">
    <property type="protein sequence ID" value="PPQ85420.1"/>
    <property type="molecule type" value="Genomic_DNA"/>
</dbReference>
<dbReference type="Proteomes" id="UP000283269">
    <property type="component" value="Unassembled WGS sequence"/>
</dbReference>
<keyword evidence="2" id="KW-1185">Reference proteome</keyword>
<organism evidence="1 2">
    <name type="scientific">Psilocybe cyanescens</name>
    <dbReference type="NCBI Taxonomy" id="93625"/>
    <lineage>
        <taxon>Eukaryota</taxon>
        <taxon>Fungi</taxon>
        <taxon>Dikarya</taxon>
        <taxon>Basidiomycota</taxon>
        <taxon>Agaricomycotina</taxon>
        <taxon>Agaricomycetes</taxon>
        <taxon>Agaricomycetidae</taxon>
        <taxon>Agaricales</taxon>
        <taxon>Agaricineae</taxon>
        <taxon>Strophariaceae</taxon>
        <taxon>Psilocybe</taxon>
    </lineage>
</organism>
<feature type="non-terminal residue" evidence="1">
    <location>
        <position position="182"/>
    </location>
</feature>
<evidence type="ECO:0000313" key="1">
    <source>
        <dbReference type="EMBL" id="PPQ85420.1"/>
    </source>
</evidence>
<reference evidence="1 2" key="1">
    <citation type="journal article" date="2018" name="Evol. Lett.">
        <title>Horizontal gene cluster transfer increased hallucinogenic mushroom diversity.</title>
        <authorList>
            <person name="Reynolds H.T."/>
            <person name="Vijayakumar V."/>
            <person name="Gluck-Thaler E."/>
            <person name="Korotkin H.B."/>
            <person name="Matheny P.B."/>
            <person name="Slot J.C."/>
        </authorList>
    </citation>
    <scope>NUCLEOTIDE SEQUENCE [LARGE SCALE GENOMIC DNA]</scope>
    <source>
        <strain evidence="1 2">2631</strain>
    </source>
</reference>
<dbReference type="InParanoid" id="A0A409X3W1"/>